<proteinExistence type="predicted"/>
<dbReference type="Proteomes" id="UP000004358">
    <property type="component" value="Unassembled WGS sequence"/>
</dbReference>
<dbReference type="SUPFAM" id="SSF53649">
    <property type="entry name" value="Alkaline phosphatase-like"/>
    <property type="match status" value="1"/>
</dbReference>
<accession>A3ZPD4</accession>
<protein>
    <submittedName>
        <fullName evidence="1">N-acetylgalactosamine 6-sulfate sulfatase (GALNS)</fullName>
    </submittedName>
</protein>
<evidence type="ECO:0000313" key="1">
    <source>
        <dbReference type="EMBL" id="EAQ81612.1"/>
    </source>
</evidence>
<reference evidence="1 2" key="1">
    <citation type="submission" date="2006-02" db="EMBL/GenBank/DDBJ databases">
        <authorList>
            <person name="Amann R."/>
            <person name="Ferriera S."/>
            <person name="Johnson J."/>
            <person name="Kravitz S."/>
            <person name="Halpern A."/>
            <person name="Remington K."/>
            <person name="Beeson K."/>
            <person name="Tran B."/>
            <person name="Rogers Y.-H."/>
            <person name="Friedman R."/>
            <person name="Venter J.C."/>
        </authorList>
    </citation>
    <scope>NUCLEOTIDE SEQUENCE [LARGE SCALE GENOMIC DNA]</scope>
    <source>
        <strain evidence="1 2">DSM 3645</strain>
    </source>
</reference>
<sequence>MSVFVQKEIGAKRVRSQTAPFQTTSIAVCPNDQTYHHVAAASRAVRRSDRADSWRYFGQFRVVPNAIIAGDVLNEVVVVRWPDHIRPGTASDVSVIGSDIFATLLDVTGTPPPADR</sequence>
<dbReference type="HOGENOM" id="CLU_2092057_0_0_0"/>
<dbReference type="Gene3D" id="3.40.720.10">
    <property type="entry name" value="Alkaline Phosphatase, subunit A"/>
    <property type="match status" value="1"/>
</dbReference>
<dbReference type="InterPro" id="IPR017850">
    <property type="entry name" value="Alkaline_phosphatase_core_sf"/>
</dbReference>
<comment type="caution">
    <text evidence="1">The sequence shown here is derived from an EMBL/GenBank/DDBJ whole genome shotgun (WGS) entry which is preliminary data.</text>
</comment>
<dbReference type="AlphaFoldDB" id="A3ZPD4"/>
<organism evidence="1 2">
    <name type="scientific">Blastopirellula marina DSM 3645</name>
    <dbReference type="NCBI Taxonomy" id="314230"/>
    <lineage>
        <taxon>Bacteria</taxon>
        <taxon>Pseudomonadati</taxon>
        <taxon>Planctomycetota</taxon>
        <taxon>Planctomycetia</taxon>
        <taxon>Pirellulales</taxon>
        <taxon>Pirellulaceae</taxon>
        <taxon>Blastopirellula</taxon>
    </lineage>
</organism>
<evidence type="ECO:0000313" key="2">
    <source>
        <dbReference type="Proteomes" id="UP000004358"/>
    </source>
</evidence>
<name>A3ZPD4_9BACT</name>
<dbReference type="EMBL" id="AANZ01000004">
    <property type="protein sequence ID" value="EAQ81612.1"/>
    <property type="molecule type" value="Genomic_DNA"/>
</dbReference>
<gene>
    <name evidence="1" type="ORF">DSM3645_28562</name>
</gene>